<keyword evidence="2" id="KW-1185">Reference proteome</keyword>
<dbReference type="AlphaFoldDB" id="A0A6A6CH26"/>
<sequence>MASDTADAQPCRLLGIPREVRNIIYEYLTVDDPVHITHPTEPGAESKNTVVLGNAPIVSVFQTCKQIRAEYKDVCFKKAMILIYATMLNLRYGSFDFKRGVPKKLFKNVSMCHLKIPFYLLQEVDDPNQLREFIIDVSVGEAEEETYDREWTPSKDAVERLSVMLNQLGRWIREKQASVYIDLVVHSSMEDFEDWTHRRLVQPPTFAYFAHDQHTAFAAVNKVDLCFSLHIPLSSEIKAWDIDPDLLIVEEDVATEAAADSKTVRETDDGIAYETADSKQQCTWLLFPKCRSHAAGGWCGFRPQFNGISQCTCCRHK</sequence>
<dbReference type="PANTHER" id="PTHR42085:SF2">
    <property type="entry name" value="F-BOX DOMAIN-CONTAINING PROTEIN"/>
    <property type="match status" value="1"/>
</dbReference>
<dbReference type="EMBL" id="ML993600">
    <property type="protein sequence ID" value="KAF2165488.1"/>
    <property type="molecule type" value="Genomic_DNA"/>
</dbReference>
<dbReference type="PANTHER" id="PTHR42085">
    <property type="entry name" value="F-BOX DOMAIN-CONTAINING PROTEIN"/>
    <property type="match status" value="1"/>
</dbReference>
<proteinExistence type="predicted"/>
<dbReference type="RefSeq" id="XP_033666377.1">
    <property type="nucleotide sequence ID" value="XM_033807200.1"/>
</dbReference>
<dbReference type="Proteomes" id="UP000799537">
    <property type="component" value="Unassembled WGS sequence"/>
</dbReference>
<organism evidence="1 2">
    <name type="scientific">Zasmidium cellare ATCC 36951</name>
    <dbReference type="NCBI Taxonomy" id="1080233"/>
    <lineage>
        <taxon>Eukaryota</taxon>
        <taxon>Fungi</taxon>
        <taxon>Dikarya</taxon>
        <taxon>Ascomycota</taxon>
        <taxon>Pezizomycotina</taxon>
        <taxon>Dothideomycetes</taxon>
        <taxon>Dothideomycetidae</taxon>
        <taxon>Mycosphaerellales</taxon>
        <taxon>Mycosphaerellaceae</taxon>
        <taxon>Zasmidium</taxon>
    </lineage>
</organism>
<name>A0A6A6CH26_ZASCE</name>
<protein>
    <submittedName>
        <fullName evidence="1">Uncharacterized protein</fullName>
    </submittedName>
</protein>
<dbReference type="GeneID" id="54560472"/>
<evidence type="ECO:0000313" key="1">
    <source>
        <dbReference type="EMBL" id="KAF2165488.1"/>
    </source>
</evidence>
<evidence type="ECO:0000313" key="2">
    <source>
        <dbReference type="Proteomes" id="UP000799537"/>
    </source>
</evidence>
<gene>
    <name evidence="1" type="ORF">M409DRAFT_24339</name>
</gene>
<accession>A0A6A6CH26</accession>
<dbReference type="InterPro" id="IPR038883">
    <property type="entry name" value="AN11006-like"/>
</dbReference>
<reference evidence="1" key="1">
    <citation type="journal article" date="2020" name="Stud. Mycol.">
        <title>101 Dothideomycetes genomes: a test case for predicting lifestyles and emergence of pathogens.</title>
        <authorList>
            <person name="Haridas S."/>
            <person name="Albert R."/>
            <person name="Binder M."/>
            <person name="Bloem J."/>
            <person name="Labutti K."/>
            <person name="Salamov A."/>
            <person name="Andreopoulos B."/>
            <person name="Baker S."/>
            <person name="Barry K."/>
            <person name="Bills G."/>
            <person name="Bluhm B."/>
            <person name="Cannon C."/>
            <person name="Castanera R."/>
            <person name="Culley D."/>
            <person name="Daum C."/>
            <person name="Ezra D."/>
            <person name="Gonzalez J."/>
            <person name="Henrissat B."/>
            <person name="Kuo A."/>
            <person name="Liang C."/>
            <person name="Lipzen A."/>
            <person name="Lutzoni F."/>
            <person name="Magnuson J."/>
            <person name="Mondo S."/>
            <person name="Nolan M."/>
            <person name="Ohm R."/>
            <person name="Pangilinan J."/>
            <person name="Park H.-J."/>
            <person name="Ramirez L."/>
            <person name="Alfaro M."/>
            <person name="Sun H."/>
            <person name="Tritt A."/>
            <person name="Yoshinaga Y."/>
            <person name="Zwiers L.-H."/>
            <person name="Turgeon B."/>
            <person name="Goodwin S."/>
            <person name="Spatafora J."/>
            <person name="Crous P."/>
            <person name="Grigoriev I."/>
        </authorList>
    </citation>
    <scope>NUCLEOTIDE SEQUENCE</scope>
    <source>
        <strain evidence="1">ATCC 36951</strain>
    </source>
</reference>
<dbReference type="OrthoDB" id="3650564at2759"/>